<evidence type="ECO:0000256" key="5">
    <source>
        <dbReference type="ARBA" id="ARBA00022729"/>
    </source>
</evidence>
<keyword evidence="9" id="KW-1185">Reference proteome</keyword>
<protein>
    <recommendedName>
        <fullName evidence="7">Epidermal patterning factor-like protein</fullName>
    </recommendedName>
</protein>
<keyword evidence="5" id="KW-0732">Signal</keyword>
<evidence type="ECO:0000313" key="9">
    <source>
        <dbReference type="Proteomes" id="UP001472677"/>
    </source>
</evidence>
<evidence type="ECO:0000256" key="7">
    <source>
        <dbReference type="RuleBase" id="RU367102"/>
    </source>
</evidence>
<sequence length="167" mass="18274">MGQKKAHELRERVGFGLDEWSTAEVSSPSSFSPFAYWLASAALQPHVNKVCSFSSTQLARIHRIMHDKPPFLTADIRLLLFAQAADGICSQEIEQKNQVPVAIVPPLGLARRLLSGPGSSPPRCISKCGNCTPCKPVHVSVPPGTPVTAEYYPEAWRCKCGNKLYMP</sequence>
<evidence type="ECO:0000256" key="6">
    <source>
        <dbReference type="ARBA" id="ARBA00023157"/>
    </source>
</evidence>
<dbReference type="Proteomes" id="UP001472677">
    <property type="component" value="Unassembled WGS sequence"/>
</dbReference>
<name>A0ABR2G7P4_9ROSI</name>
<organism evidence="8 9">
    <name type="scientific">Hibiscus sabdariffa</name>
    <name type="common">roselle</name>
    <dbReference type="NCBI Taxonomy" id="183260"/>
    <lineage>
        <taxon>Eukaryota</taxon>
        <taxon>Viridiplantae</taxon>
        <taxon>Streptophyta</taxon>
        <taxon>Embryophyta</taxon>
        <taxon>Tracheophyta</taxon>
        <taxon>Spermatophyta</taxon>
        <taxon>Magnoliopsida</taxon>
        <taxon>eudicotyledons</taxon>
        <taxon>Gunneridae</taxon>
        <taxon>Pentapetalae</taxon>
        <taxon>rosids</taxon>
        <taxon>malvids</taxon>
        <taxon>Malvales</taxon>
        <taxon>Malvaceae</taxon>
        <taxon>Malvoideae</taxon>
        <taxon>Hibiscus</taxon>
    </lineage>
</organism>
<evidence type="ECO:0000256" key="4">
    <source>
        <dbReference type="ARBA" id="ARBA00022525"/>
    </source>
</evidence>
<evidence type="ECO:0000256" key="2">
    <source>
        <dbReference type="ARBA" id="ARBA00008127"/>
    </source>
</evidence>
<dbReference type="EMBL" id="JBBPBM010000002">
    <property type="protein sequence ID" value="KAK8596590.1"/>
    <property type="molecule type" value="Genomic_DNA"/>
</dbReference>
<gene>
    <name evidence="8" type="ORF">V6N12_065073</name>
</gene>
<keyword evidence="4 7" id="KW-0964">Secreted</keyword>
<keyword evidence="6" id="KW-1015">Disulfide bond</keyword>
<dbReference type="PANTHER" id="PTHR33109:SF4">
    <property type="entry name" value="EPIDERMAL PATTERNING FACTOR-LIKE PROTEIN 6"/>
    <property type="match status" value="1"/>
</dbReference>
<dbReference type="PANTHER" id="PTHR33109">
    <property type="entry name" value="EPIDERMAL PATTERNING FACTOR-LIKE PROTEIN 4"/>
    <property type="match status" value="1"/>
</dbReference>
<evidence type="ECO:0000256" key="1">
    <source>
        <dbReference type="ARBA" id="ARBA00004613"/>
    </source>
</evidence>
<keyword evidence="3 7" id="KW-0217">Developmental protein</keyword>
<comment type="function">
    <text evidence="7">Controls stomatal patterning.</text>
</comment>
<evidence type="ECO:0000256" key="3">
    <source>
        <dbReference type="ARBA" id="ARBA00022473"/>
    </source>
</evidence>
<proteinExistence type="inferred from homology"/>
<comment type="caution">
    <text evidence="8">The sequence shown here is derived from an EMBL/GenBank/DDBJ whole genome shotgun (WGS) entry which is preliminary data.</text>
</comment>
<reference evidence="8 9" key="1">
    <citation type="journal article" date="2024" name="G3 (Bethesda)">
        <title>Genome assembly of Hibiscus sabdariffa L. provides insights into metabolisms of medicinal natural products.</title>
        <authorList>
            <person name="Kim T."/>
        </authorList>
    </citation>
    <scope>NUCLEOTIDE SEQUENCE [LARGE SCALE GENOMIC DNA]</scope>
    <source>
        <strain evidence="8">TK-2024</strain>
        <tissue evidence="8">Old leaves</tissue>
    </source>
</reference>
<comment type="subcellular location">
    <subcellularLocation>
        <location evidence="1 7">Secreted</location>
    </subcellularLocation>
</comment>
<accession>A0ABR2G7P4</accession>
<comment type="similarity">
    <text evidence="2 7">Belongs to the plant cysteine rich small secretory peptide family. Epidermal patterning factor subfamily.</text>
</comment>
<dbReference type="InterPro" id="IPR039455">
    <property type="entry name" value="EPFL"/>
</dbReference>
<dbReference type="Pfam" id="PF17181">
    <property type="entry name" value="EPF"/>
    <property type="match status" value="1"/>
</dbReference>
<evidence type="ECO:0000313" key="8">
    <source>
        <dbReference type="EMBL" id="KAK8596590.1"/>
    </source>
</evidence>